<dbReference type="InterPro" id="IPR027640">
    <property type="entry name" value="Kinesin-like_fam"/>
</dbReference>
<feature type="region of interest" description="Disordered" evidence="2">
    <location>
        <begin position="196"/>
        <end position="252"/>
    </location>
</feature>
<gene>
    <name evidence="4" type="ORF">RFI_04458</name>
</gene>
<name>X6P280_RETFI</name>
<dbReference type="GO" id="GO:0008017">
    <property type="term" value="F:microtubule binding"/>
    <property type="evidence" value="ECO:0007669"/>
    <property type="project" value="InterPro"/>
</dbReference>
<dbReference type="Pfam" id="PF00225">
    <property type="entry name" value="Kinesin"/>
    <property type="match status" value="1"/>
</dbReference>
<keyword evidence="1" id="KW-0505">Motor protein</keyword>
<dbReference type="Proteomes" id="UP000023152">
    <property type="component" value="Unassembled WGS sequence"/>
</dbReference>
<evidence type="ECO:0000256" key="1">
    <source>
        <dbReference type="PROSITE-ProRule" id="PRU00283"/>
    </source>
</evidence>
<dbReference type="Gene3D" id="3.40.850.10">
    <property type="entry name" value="Kinesin motor domain"/>
    <property type="match status" value="1"/>
</dbReference>
<dbReference type="PANTHER" id="PTHR47969">
    <property type="entry name" value="CHROMOSOME-ASSOCIATED KINESIN KIF4A-RELATED"/>
    <property type="match status" value="1"/>
</dbReference>
<feature type="domain" description="Kinesin motor" evidence="3">
    <location>
        <begin position="377"/>
        <end position="568"/>
    </location>
</feature>
<dbReference type="AlphaFoldDB" id="X6P280"/>
<sequence>MELETERDAECRQGQSQGQGQDENAVTTPAPIGFIFRNDYINFTDGSSPSCGLSPKNLHSTFRKTVCDSTKKNISKEISQPFESDRILKERCQNLNNSLSNRVSNRKRDINVGKNISDEKKEKIMKHFALSHKWNMQKGEIQACLHHPPNIMIGEVEVGRGKKTPGSDWAQKNSETIDDDIQIIAPENRAQTLVTSNDIPPRQQPPSIPTNRQQQKTVDKWLVKPPIKIPPKKRPESRGRRSPSKKNYNKIINLDDDNVSQLASTSANAPPQNPSEVPAYDIYPTEKKIAEKLTSFIQPCRENLGNRHNSAPPVSPTLHKIPISKQQHQHPATFPQQNKNKNKHVCIDSYKQYKSDLEIEVASELKVDGININTPKQMQSFCRLVSQHVFDARNTYVKIVDEKTISTNLIHSVNGGDSYTFNKTFPPETSNVEFFEQAINSNIEALTQGHSSTIYSYGASGTGKSQLIAGDASEESIQCSILFQAIDAILNNCQATSFAVSISAIEFYGTNAAKTKAFDLLDHENALASTIDEKKGRNINEYAQNESGGSKGSSFNNNGDEEDSQSVS</sequence>
<dbReference type="PANTHER" id="PTHR47969:SF9">
    <property type="entry name" value="KINESIN-LIKE PROTEIN"/>
    <property type="match status" value="1"/>
</dbReference>
<dbReference type="SUPFAM" id="SSF52540">
    <property type="entry name" value="P-loop containing nucleoside triphosphate hydrolases"/>
    <property type="match status" value="1"/>
</dbReference>
<evidence type="ECO:0000259" key="3">
    <source>
        <dbReference type="PROSITE" id="PS50067"/>
    </source>
</evidence>
<evidence type="ECO:0000256" key="2">
    <source>
        <dbReference type="SAM" id="MobiDB-lite"/>
    </source>
</evidence>
<dbReference type="GO" id="GO:0007018">
    <property type="term" value="P:microtubule-based movement"/>
    <property type="evidence" value="ECO:0007669"/>
    <property type="project" value="InterPro"/>
</dbReference>
<dbReference type="GO" id="GO:0007052">
    <property type="term" value="P:mitotic spindle organization"/>
    <property type="evidence" value="ECO:0007669"/>
    <property type="project" value="TreeGrafter"/>
</dbReference>
<dbReference type="GO" id="GO:0005524">
    <property type="term" value="F:ATP binding"/>
    <property type="evidence" value="ECO:0007669"/>
    <property type="project" value="UniProtKB-UniRule"/>
</dbReference>
<dbReference type="GO" id="GO:0051231">
    <property type="term" value="P:spindle elongation"/>
    <property type="evidence" value="ECO:0007669"/>
    <property type="project" value="TreeGrafter"/>
</dbReference>
<accession>X6P280</accession>
<dbReference type="InterPro" id="IPR027417">
    <property type="entry name" value="P-loop_NTPase"/>
</dbReference>
<dbReference type="InterPro" id="IPR036961">
    <property type="entry name" value="Kinesin_motor_dom_sf"/>
</dbReference>
<feature type="binding site" evidence="1">
    <location>
        <begin position="458"/>
        <end position="465"/>
    </location>
    <ligand>
        <name>ATP</name>
        <dbReference type="ChEBI" id="CHEBI:30616"/>
    </ligand>
</feature>
<comment type="caution">
    <text evidence="4">The sequence shown here is derived from an EMBL/GenBank/DDBJ whole genome shotgun (WGS) entry which is preliminary data.</text>
</comment>
<feature type="compositionally biased region" description="Polar residues" evidence="2">
    <location>
        <begin position="13"/>
        <end position="27"/>
    </location>
</feature>
<dbReference type="InterPro" id="IPR001752">
    <property type="entry name" value="Kinesin_motor_dom"/>
</dbReference>
<keyword evidence="1" id="KW-0067">ATP-binding</keyword>
<dbReference type="GO" id="GO:0003777">
    <property type="term" value="F:microtubule motor activity"/>
    <property type="evidence" value="ECO:0007669"/>
    <property type="project" value="InterPro"/>
</dbReference>
<comment type="similarity">
    <text evidence="1">Belongs to the TRAFAC class myosin-kinesin ATPase superfamily. Kinesin family.</text>
</comment>
<dbReference type="OrthoDB" id="123929at2759"/>
<feature type="compositionally biased region" description="Basic and acidic residues" evidence="2">
    <location>
        <begin position="1"/>
        <end position="11"/>
    </location>
</feature>
<feature type="region of interest" description="Disordered" evidence="2">
    <location>
        <begin position="1"/>
        <end position="27"/>
    </location>
</feature>
<protein>
    <recommendedName>
        <fullName evidence="3">Kinesin motor domain-containing protein</fullName>
    </recommendedName>
</protein>
<evidence type="ECO:0000313" key="5">
    <source>
        <dbReference type="Proteomes" id="UP000023152"/>
    </source>
</evidence>
<reference evidence="4 5" key="1">
    <citation type="journal article" date="2013" name="Curr. Biol.">
        <title>The Genome of the Foraminiferan Reticulomyxa filosa.</title>
        <authorList>
            <person name="Glockner G."/>
            <person name="Hulsmann N."/>
            <person name="Schleicher M."/>
            <person name="Noegel A.A."/>
            <person name="Eichinger L."/>
            <person name="Gallinger C."/>
            <person name="Pawlowski J."/>
            <person name="Sierra R."/>
            <person name="Euteneuer U."/>
            <person name="Pillet L."/>
            <person name="Moustafa A."/>
            <person name="Platzer M."/>
            <person name="Groth M."/>
            <person name="Szafranski K."/>
            <person name="Schliwa M."/>
        </authorList>
    </citation>
    <scope>NUCLEOTIDE SEQUENCE [LARGE SCALE GENOMIC DNA]</scope>
</reference>
<feature type="region of interest" description="Disordered" evidence="2">
    <location>
        <begin position="534"/>
        <end position="568"/>
    </location>
</feature>
<proteinExistence type="inferred from homology"/>
<dbReference type="PROSITE" id="PS50067">
    <property type="entry name" value="KINESIN_MOTOR_2"/>
    <property type="match status" value="1"/>
</dbReference>
<feature type="compositionally biased region" description="Acidic residues" evidence="2">
    <location>
        <begin position="559"/>
        <end position="568"/>
    </location>
</feature>
<evidence type="ECO:0000313" key="4">
    <source>
        <dbReference type="EMBL" id="ETO32660.1"/>
    </source>
</evidence>
<feature type="compositionally biased region" description="Low complexity" evidence="2">
    <location>
        <begin position="545"/>
        <end position="558"/>
    </location>
</feature>
<keyword evidence="1" id="KW-0547">Nucleotide-binding</keyword>
<dbReference type="GO" id="GO:0005875">
    <property type="term" value="C:microtubule associated complex"/>
    <property type="evidence" value="ECO:0007669"/>
    <property type="project" value="TreeGrafter"/>
</dbReference>
<organism evidence="4 5">
    <name type="scientific">Reticulomyxa filosa</name>
    <dbReference type="NCBI Taxonomy" id="46433"/>
    <lineage>
        <taxon>Eukaryota</taxon>
        <taxon>Sar</taxon>
        <taxon>Rhizaria</taxon>
        <taxon>Retaria</taxon>
        <taxon>Foraminifera</taxon>
        <taxon>Monothalamids</taxon>
        <taxon>Reticulomyxidae</taxon>
        <taxon>Reticulomyxa</taxon>
    </lineage>
</organism>
<dbReference type="EMBL" id="ASPP01004027">
    <property type="protein sequence ID" value="ETO32660.1"/>
    <property type="molecule type" value="Genomic_DNA"/>
</dbReference>
<keyword evidence="5" id="KW-1185">Reference proteome</keyword>